<gene>
    <name evidence="1" type="ORF">KQX54_007038</name>
</gene>
<proteinExistence type="predicted"/>
<reference evidence="1 2" key="1">
    <citation type="journal article" date="2021" name="J. Hered.">
        <title>A chromosome-level genome assembly of the parasitoid wasp, Cotesia glomerata (Hymenoptera: Braconidae).</title>
        <authorList>
            <person name="Pinto B.J."/>
            <person name="Weis J.J."/>
            <person name="Gamble T."/>
            <person name="Ode P.J."/>
            <person name="Paul R."/>
            <person name="Zaspel J.M."/>
        </authorList>
    </citation>
    <scope>NUCLEOTIDE SEQUENCE [LARGE SCALE GENOMIC DNA]</scope>
    <source>
        <strain evidence="1">CgM1</strain>
    </source>
</reference>
<protein>
    <submittedName>
        <fullName evidence="1">Uncharacterized protein</fullName>
    </submittedName>
</protein>
<evidence type="ECO:0000313" key="1">
    <source>
        <dbReference type="EMBL" id="KAH0554022.1"/>
    </source>
</evidence>
<keyword evidence="2" id="KW-1185">Reference proteome</keyword>
<sequence>MIQTLKISEENETRGFKDKWETMKVEHSWNEGLIWRHLVSLTTPLKVMAGLGIVGITRRYPDIWAHWGYAV</sequence>
<comment type="caution">
    <text evidence="1">The sequence shown here is derived from an EMBL/GenBank/DDBJ whole genome shotgun (WGS) entry which is preliminary data.</text>
</comment>
<dbReference type="EMBL" id="JAHXZJ010001119">
    <property type="protein sequence ID" value="KAH0554022.1"/>
    <property type="molecule type" value="Genomic_DNA"/>
</dbReference>
<accession>A0AAV7ILJ1</accession>
<name>A0AAV7ILJ1_COTGL</name>
<dbReference type="Proteomes" id="UP000826195">
    <property type="component" value="Unassembled WGS sequence"/>
</dbReference>
<dbReference type="AlphaFoldDB" id="A0AAV7ILJ1"/>
<organism evidence="1 2">
    <name type="scientific">Cotesia glomerata</name>
    <name type="common">Lepidopteran parasitic wasp</name>
    <name type="synonym">Apanteles glomeratus</name>
    <dbReference type="NCBI Taxonomy" id="32391"/>
    <lineage>
        <taxon>Eukaryota</taxon>
        <taxon>Metazoa</taxon>
        <taxon>Ecdysozoa</taxon>
        <taxon>Arthropoda</taxon>
        <taxon>Hexapoda</taxon>
        <taxon>Insecta</taxon>
        <taxon>Pterygota</taxon>
        <taxon>Neoptera</taxon>
        <taxon>Endopterygota</taxon>
        <taxon>Hymenoptera</taxon>
        <taxon>Apocrita</taxon>
        <taxon>Ichneumonoidea</taxon>
        <taxon>Braconidae</taxon>
        <taxon>Microgastrinae</taxon>
        <taxon>Cotesia</taxon>
    </lineage>
</organism>
<evidence type="ECO:0000313" key="2">
    <source>
        <dbReference type="Proteomes" id="UP000826195"/>
    </source>
</evidence>